<keyword evidence="4" id="KW-1003">Cell membrane</keyword>
<accession>A0A4Y5YDM8</accession>
<comment type="similarity">
    <text evidence="2">Belongs to the major facilitator superfamily.</text>
</comment>
<keyword evidence="11" id="KW-1185">Reference proteome</keyword>
<feature type="transmembrane region" description="Helical" evidence="8">
    <location>
        <begin position="315"/>
        <end position="339"/>
    </location>
</feature>
<feature type="domain" description="Major facilitator superfamily (MFS) profile" evidence="9">
    <location>
        <begin position="16"/>
        <end position="400"/>
    </location>
</feature>
<dbReference type="GO" id="GO:0022857">
    <property type="term" value="F:transmembrane transporter activity"/>
    <property type="evidence" value="ECO:0007669"/>
    <property type="project" value="InterPro"/>
</dbReference>
<evidence type="ECO:0000256" key="3">
    <source>
        <dbReference type="ARBA" id="ARBA00022448"/>
    </source>
</evidence>
<dbReference type="GO" id="GO:0005886">
    <property type="term" value="C:plasma membrane"/>
    <property type="evidence" value="ECO:0007669"/>
    <property type="project" value="UniProtKB-SubCell"/>
</dbReference>
<keyword evidence="6 8" id="KW-1133">Transmembrane helix</keyword>
<dbReference type="EMBL" id="CP041036">
    <property type="protein sequence ID" value="QDE30606.1"/>
    <property type="molecule type" value="Genomic_DNA"/>
</dbReference>
<evidence type="ECO:0000256" key="7">
    <source>
        <dbReference type="ARBA" id="ARBA00023136"/>
    </source>
</evidence>
<proteinExistence type="inferred from homology"/>
<dbReference type="KEGG" id="spol:FH971_06180"/>
<evidence type="ECO:0000256" key="6">
    <source>
        <dbReference type="ARBA" id="ARBA00022989"/>
    </source>
</evidence>
<dbReference type="Pfam" id="PF07690">
    <property type="entry name" value="MFS_1"/>
    <property type="match status" value="1"/>
</dbReference>
<evidence type="ECO:0000256" key="2">
    <source>
        <dbReference type="ARBA" id="ARBA00008335"/>
    </source>
</evidence>
<dbReference type="Gene3D" id="1.20.1250.20">
    <property type="entry name" value="MFS general substrate transporter like domains"/>
    <property type="match status" value="1"/>
</dbReference>
<sequence>MTELTPIYRSHAQTRLIWALCIASMVIYINLYTVQGMLPSIAEHFDVSGAQATLVLSVTSFTLAFSLLFYAILSDRIGRLAPIVVSLWLLAASNILLIFAQTFDDLLWVRLLQGILLAAVPAIAMAYFKDQLAPSFMLKAAAVYIMSNSIGGIAGRIFGGLMAQNLSWQSSMGLVFVVTLMGVALVTYLLPRKEIKPQIIKQRVSLLRKVKQDIDGFVFHLSDSQMRLAYIIGGLAFMMMVNQFSFIQLHIMAEPYGLSRFHATLIFLCYLSGTFASYLSAKWIVRYGSMPLFRVALCLMLVGTLLTLVDTLTAIVIGFLINACGFFLTHSCCNSFVAIRATTHRAKATSLYLCCYYLGASLGGPYLMLFWHEAEWNGVVVGSMSLLALLLVAIWRLGIHQKQQLVDVSASN</sequence>
<dbReference type="PANTHER" id="PTHR43271">
    <property type="entry name" value="BLL2771 PROTEIN"/>
    <property type="match status" value="1"/>
</dbReference>
<organism evidence="10 11">
    <name type="scientific">Shewanella polaris</name>
    <dbReference type="NCBI Taxonomy" id="2588449"/>
    <lineage>
        <taxon>Bacteria</taxon>
        <taxon>Pseudomonadati</taxon>
        <taxon>Pseudomonadota</taxon>
        <taxon>Gammaproteobacteria</taxon>
        <taxon>Alteromonadales</taxon>
        <taxon>Shewanellaceae</taxon>
        <taxon>Shewanella</taxon>
    </lineage>
</organism>
<keyword evidence="7 8" id="KW-0472">Membrane</keyword>
<dbReference type="CDD" id="cd17324">
    <property type="entry name" value="MFS_NepI_like"/>
    <property type="match status" value="1"/>
</dbReference>
<feature type="transmembrane region" description="Helical" evidence="8">
    <location>
        <begin position="80"/>
        <end position="100"/>
    </location>
</feature>
<gene>
    <name evidence="10" type="ORF">FH971_06180</name>
</gene>
<feature type="transmembrane region" description="Helical" evidence="8">
    <location>
        <begin position="228"/>
        <end position="249"/>
    </location>
</feature>
<dbReference type="RefSeq" id="WP_137221836.1">
    <property type="nucleotide sequence ID" value="NZ_CP041036.1"/>
</dbReference>
<feature type="transmembrane region" description="Helical" evidence="8">
    <location>
        <begin position="106"/>
        <end position="128"/>
    </location>
</feature>
<evidence type="ECO:0000256" key="4">
    <source>
        <dbReference type="ARBA" id="ARBA00022475"/>
    </source>
</evidence>
<feature type="transmembrane region" description="Helical" evidence="8">
    <location>
        <begin position="171"/>
        <end position="191"/>
    </location>
</feature>
<evidence type="ECO:0000313" key="10">
    <source>
        <dbReference type="EMBL" id="QDE30606.1"/>
    </source>
</evidence>
<feature type="transmembrane region" description="Helical" evidence="8">
    <location>
        <begin position="140"/>
        <end position="159"/>
    </location>
</feature>
<dbReference type="Proteomes" id="UP000319809">
    <property type="component" value="Chromosome"/>
</dbReference>
<reference evidence="10 11" key="1">
    <citation type="submission" date="2019-06" db="EMBL/GenBank/DDBJ databases">
        <title>The genome of Shewanella sp. SM1901.</title>
        <authorList>
            <person name="Cha Q."/>
        </authorList>
    </citation>
    <scope>NUCLEOTIDE SEQUENCE [LARGE SCALE GENOMIC DNA]</scope>
    <source>
        <strain evidence="10 11">SM1901</strain>
    </source>
</reference>
<dbReference type="InterPro" id="IPR036259">
    <property type="entry name" value="MFS_trans_sf"/>
</dbReference>
<feature type="transmembrane region" description="Helical" evidence="8">
    <location>
        <begin position="291"/>
        <end position="309"/>
    </location>
</feature>
<dbReference type="PROSITE" id="PS50850">
    <property type="entry name" value="MFS"/>
    <property type="match status" value="1"/>
</dbReference>
<feature type="transmembrane region" description="Helical" evidence="8">
    <location>
        <begin position="351"/>
        <end position="370"/>
    </location>
</feature>
<dbReference type="PANTHER" id="PTHR43271:SF1">
    <property type="entry name" value="INNER MEMBRANE TRANSPORT PROTEIN YNFM"/>
    <property type="match status" value="1"/>
</dbReference>
<evidence type="ECO:0000313" key="11">
    <source>
        <dbReference type="Proteomes" id="UP000319809"/>
    </source>
</evidence>
<comment type="subcellular location">
    <subcellularLocation>
        <location evidence="1">Cell membrane</location>
        <topology evidence="1">Multi-pass membrane protein</topology>
    </subcellularLocation>
</comment>
<dbReference type="AlphaFoldDB" id="A0A4Y5YDM8"/>
<dbReference type="InterPro" id="IPR020846">
    <property type="entry name" value="MFS_dom"/>
</dbReference>
<evidence type="ECO:0000259" key="9">
    <source>
        <dbReference type="PROSITE" id="PS50850"/>
    </source>
</evidence>
<feature type="transmembrane region" description="Helical" evidence="8">
    <location>
        <begin position="376"/>
        <end position="395"/>
    </location>
</feature>
<evidence type="ECO:0000256" key="8">
    <source>
        <dbReference type="SAM" id="Phobius"/>
    </source>
</evidence>
<dbReference type="InterPro" id="IPR011701">
    <property type="entry name" value="MFS"/>
</dbReference>
<keyword evidence="5 8" id="KW-0812">Transmembrane</keyword>
<keyword evidence="3" id="KW-0813">Transport</keyword>
<feature type="transmembrane region" description="Helical" evidence="8">
    <location>
        <begin position="16"/>
        <end position="34"/>
    </location>
</feature>
<feature type="transmembrane region" description="Helical" evidence="8">
    <location>
        <begin position="54"/>
        <end position="73"/>
    </location>
</feature>
<evidence type="ECO:0000256" key="1">
    <source>
        <dbReference type="ARBA" id="ARBA00004651"/>
    </source>
</evidence>
<name>A0A4Y5YDM8_9GAMM</name>
<evidence type="ECO:0000256" key="5">
    <source>
        <dbReference type="ARBA" id="ARBA00022692"/>
    </source>
</evidence>
<protein>
    <submittedName>
        <fullName evidence="10">MFS transporter</fullName>
    </submittedName>
</protein>
<dbReference type="SUPFAM" id="SSF103473">
    <property type="entry name" value="MFS general substrate transporter"/>
    <property type="match status" value="1"/>
</dbReference>
<feature type="transmembrane region" description="Helical" evidence="8">
    <location>
        <begin position="261"/>
        <end position="279"/>
    </location>
</feature>